<gene>
    <name evidence="3" type="ORF">BJ878DRAFT_266026</name>
</gene>
<protein>
    <submittedName>
        <fullName evidence="3">RNA polymerase I-specific transcription initiation factor-like protein rrn3</fullName>
    </submittedName>
</protein>
<evidence type="ECO:0000256" key="1">
    <source>
        <dbReference type="ARBA" id="ARBA00010098"/>
    </source>
</evidence>
<comment type="similarity">
    <text evidence="1">Belongs to the RRN3 family.</text>
</comment>
<dbReference type="PANTHER" id="PTHR12790:SF0">
    <property type="entry name" value="RNA POLYMERASE I-SPECIFIC TRANSCRIPTION INITIATION FACTOR RRN3-RELATED"/>
    <property type="match status" value="1"/>
</dbReference>
<dbReference type="GO" id="GO:0003743">
    <property type="term" value="F:translation initiation factor activity"/>
    <property type="evidence" value="ECO:0007669"/>
    <property type="project" value="UniProtKB-KW"/>
</dbReference>
<dbReference type="EMBL" id="MU253742">
    <property type="protein sequence ID" value="KAG9248866.1"/>
    <property type="molecule type" value="Genomic_DNA"/>
</dbReference>
<evidence type="ECO:0000256" key="2">
    <source>
        <dbReference type="SAM" id="MobiDB-lite"/>
    </source>
</evidence>
<comment type="caution">
    <text evidence="3">The sequence shown here is derived from an EMBL/GenBank/DDBJ whole genome shotgun (WGS) entry which is preliminary data.</text>
</comment>
<dbReference type="GO" id="GO:0006361">
    <property type="term" value="P:transcription initiation at RNA polymerase I promoter"/>
    <property type="evidence" value="ECO:0007669"/>
    <property type="project" value="InterPro"/>
</dbReference>
<name>A0A9P8CKS2_9HELO</name>
<feature type="region of interest" description="Disordered" evidence="2">
    <location>
        <begin position="647"/>
        <end position="672"/>
    </location>
</feature>
<dbReference type="GO" id="GO:0001042">
    <property type="term" value="F:RNA polymerase I core binding"/>
    <property type="evidence" value="ECO:0007669"/>
    <property type="project" value="TreeGrafter"/>
</dbReference>
<feature type="compositionally biased region" description="Acidic residues" evidence="2">
    <location>
        <begin position="316"/>
        <end position="336"/>
    </location>
</feature>
<dbReference type="AlphaFoldDB" id="A0A9P8CKS2"/>
<keyword evidence="4" id="KW-1185">Reference proteome</keyword>
<dbReference type="GO" id="GO:0001181">
    <property type="term" value="F:RNA polymerase I general transcription initiation factor activity"/>
    <property type="evidence" value="ECO:0007669"/>
    <property type="project" value="InterPro"/>
</dbReference>
<keyword evidence="3" id="KW-0396">Initiation factor</keyword>
<dbReference type="SUPFAM" id="SSF48371">
    <property type="entry name" value="ARM repeat"/>
    <property type="match status" value="1"/>
</dbReference>
<dbReference type="GO" id="GO:0005634">
    <property type="term" value="C:nucleus"/>
    <property type="evidence" value="ECO:0007669"/>
    <property type="project" value="TreeGrafter"/>
</dbReference>
<dbReference type="PANTHER" id="PTHR12790">
    <property type="entry name" value="TRANSCRIPTION INITIATION FACTOR IA RRN3"/>
    <property type="match status" value="1"/>
</dbReference>
<reference evidence="3" key="1">
    <citation type="journal article" date="2021" name="IMA Fungus">
        <title>Genomic characterization of three marine fungi, including Emericellopsis atlantica sp. nov. with signatures of a generalist lifestyle and marine biomass degradation.</title>
        <authorList>
            <person name="Hagestad O.C."/>
            <person name="Hou L."/>
            <person name="Andersen J.H."/>
            <person name="Hansen E.H."/>
            <person name="Altermark B."/>
            <person name="Li C."/>
            <person name="Kuhnert E."/>
            <person name="Cox R.J."/>
            <person name="Crous P.W."/>
            <person name="Spatafora J.W."/>
            <person name="Lail K."/>
            <person name="Amirebrahimi M."/>
            <person name="Lipzen A."/>
            <person name="Pangilinan J."/>
            <person name="Andreopoulos W."/>
            <person name="Hayes R.D."/>
            <person name="Ng V."/>
            <person name="Grigoriev I.V."/>
            <person name="Jackson S.A."/>
            <person name="Sutton T.D.S."/>
            <person name="Dobson A.D.W."/>
            <person name="Rama T."/>
        </authorList>
    </citation>
    <scope>NUCLEOTIDE SEQUENCE</scope>
    <source>
        <strain evidence="3">TRa3180A</strain>
    </source>
</reference>
<dbReference type="Proteomes" id="UP000887226">
    <property type="component" value="Unassembled WGS sequence"/>
</dbReference>
<evidence type="ECO:0000313" key="3">
    <source>
        <dbReference type="EMBL" id="KAG9248866.1"/>
    </source>
</evidence>
<accession>A0A9P8CKS2</accession>
<sequence>MVSRVEPQTQAPILPAAKVIKPLLRRSTMSGLVRKIDEVDMNSNMLSSPSSPRKRARVTFNPEVEEKVVEEYCRSLDSVRREVKLSLEAHIRGTSDSGYQDLKQIFEPRKRDDEERLSNQELRRYVLALTSQASLLGKSCVDLVQNLLALEWIGRDEKFVRSYIQFLGSLASTQGANVIDSILNMLVDHFLGVRFSMGRVPGCPDVTREELMSRIHSATKFLLHLIPSASKSIAPLLALKFPSDDDNQNAHTTYIRNLIQLTEYAPELTSEVLSITTDRLVKIDVQMQNDLEDVDDDVTALVVRAMSENATKAATDLEEDMSDESDYDSDSTDEDIPLPARKAKQITARVEKMDAILDQLFSYYEPYFSDPSRPKAKSLFNGLMQHFKTIILPIYASRHTQFLLFHYAQKSPDMIDTFAGTCCFMALDATRAPVLQQSAAAYVASFVARGRHVSTDVVRTVFDAFGSRLNSFAQKEEAKCRGPNLQRYTIYYTMTQALIYIFCFRWRDLIEPSELLESDDPIAFINQDFTWIPGIREALSHAIYSKFNPLKVCCPPIIAEFAKIARHLRFMYIYPLLEKNERIRLSQFAESYRAGGGLIRDSGVGTRGEGWHQLDAQFPFDPYQLPGSKHWVVGDYVEWAALPGLEEEDCDSEDDESDEEDNTATDTDDEDI</sequence>
<dbReference type="OrthoDB" id="26970at2759"/>
<keyword evidence="3" id="KW-0648">Protein biosynthesis</keyword>
<dbReference type="InterPro" id="IPR007991">
    <property type="entry name" value="RNA_pol_I_trans_ini_fac_RRN3"/>
</dbReference>
<dbReference type="Pfam" id="PF05327">
    <property type="entry name" value="RRN3"/>
    <property type="match status" value="1"/>
</dbReference>
<dbReference type="InterPro" id="IPR016024">
    <property type="entry name" value="ARM-type_fold"/>
</dbReference>
<evidence type="ECO:0000313" key="4">
    <source>
        <dbReference type="Proteomes" id="UP000887226"/>
    </source>
</evidence>
<feature type="region of interest" description="Disordered" evidence="2">
    <location>
        <begin position="312"/>
        <end position="336"/>
    </location>
</feature>
<organism evidence="3 4">
    <name type="scientific">Calycina marina</name>
    <dbReference type="NCBI Taxonomy" id="1763456"/>
    <lineage>
        <taxon>Eukaryota</taxon>
        <taxon>Fungi</taxon>
        <taxon>Dikarya</taxon>
        <taxon>Ascomycota</taxon>
        <taxon>Pezizomycotina</taxon>
        <taxon>Leotiomycetes</taxon>
        <taxon>Helotiales</taxon>
        <taxon>Pezizellaceae</taxon>
        <taxon>Calycina</taxon>
    </lineage>
</organism>
<proteinExistence type="inferred from homology"/>